<dbReference type="Proteomes" id="UP001165395">
    <property type="component" value="Unassembled WGS sequence"/>
</dbReference>
<comment type="caution">
    <text evidence="2">The sequence shown here is derived from an EMBL/GenBank/DDBJ whole genome shotgun (WGS) entry which is preliminary data.</text>
</comment>
<feature type="region of interest" description="Disordered" evidence="1">
    <location>
        <begin position="26"/>
        <end position="61"/>
    </location>
</feature>
<evidence type="ECO:0000256" key="1">
    <source>
        <dbReference type="SAM" id="MobiDB-lite"/>
    </source>
</evidence>
<dbReference type="PANTHER" id="PTHR37166">
    <property type="entry name" value="PROTEIN FLAG"/>
    <property type="match status" value="1"/>
</dbReference>
<accession>A0ABS8D226</accession>
<dbReference type="PANTHER" id="PTHR37166:SF1">
    <property type="entry name" value="PROTEIN FLAG"/>
    <property type="match status" value="1"/>
</dbReference>
<dbReference type="InterPro" id="IPR035924">
    <property type="entry name" value="FlaG-like_sf"/>
</dbReference>
<keyword evidence="3" id="KW-1185">Reference proteome</keyword>
<keyword evidence="2" id="KW-0282">Flagellum</keyword>
<reference evidence="2" key="1">
    <citation type="submission" date="2021-10" db="EMBL/GenBank/DDBJ databases">
        <title>The complete genome sequence of Leeia sp. TBRC 13508.</title>
        <authorList>
            <person name="Charoenyingcharoen P."/>
            <person name="Yukphan P."/>
        </authorList>
    </citation>
    <scope>NUCLEOTIDE SEQUENCE</scope>
    <source>
        <strain evidence="2">TBRC 13508</strain>
    </source>
</reference>
<proteinExistence type="predicted"/>
<evidence type="ECO:0000313" key="2">
    <source>
        <dbReference type="EMBL" id="MCB6182240.1"/>
    </source>
</evidence>
<feature type="compositionally biased region" description="Polar residues" evidence="1">
    <location>
        <begin position="26"/>
        <end position="50"/>
    </location>
</feature>
<dbReference type="InterPro" id="IPR005186">
    <property type="entry name" value="FlaG"/>
</dbReference>
<organism evidence="2 3">
    <name type="scientific">Leeia speluncae</name>
    <dbReference type="NCBI Taxonomy" id="2884804"/>
    <lineage>
        <taxon>Bacteria</taxon>
        <taxon>Pseudomonadati</taxon>
        <taxon>Pseudomonadota</taxon>
        <taxon>Betaproteobacteria</taxon>
        <taxon>Neisseriales</taxon>
        <taxon>Leeiaceae</taxon>
        <taxon>Leeia</taxon>
    </lineage>
</organism>
<dbReference type="SUPFAM" id="SSF160214">
    <property type="entry name" value="FlaG-like"/>
    <property type="match status" value="1"/>
</dbReference>
<dbReference type="EMBL" id="JAJBZT010000001">
    <property type="protein sequence ID" value="MCB6182240.1"/>
    <property type="molecule type" value="Genomic_DNA"/>
</dbReference>
<evidence type="ECO:0000313" key="3">
    <source>
        <dbReference type="Proteomes" id="UP001165395"/>
    </source>
</evidence>
<name>A0ABS8D226_9NEIS</name>
<sequence>MMDIRKAATNVQLQNTIQAESVKNQLAPSTNNGSNLTVNAVSGVDSSNDVKNAEENKQKSPLDKDVLKQSVEDTNKALAMMSTSLELSIDDQSDEVVTKVIDKDTNKVIRQIPSEEMIELAKRVEEFKSILTSQKA</sequence>
<dbReference type="Gene3D" id="3.30.160.170">
    <property type="entry name" value="FlaG-like"/>
    <property type="match status" value="1"/>
</dbReference>
<protein>
    <submittedName>
        <fullName evidence="2">Flagellar protein FlaG</fullName>
    </submittedName>
</protein>
<gene>
    <name evidence="2" type="ORF">LIN78_01545</name>
</gene>
<feature type="compositionally biased region" description="Basic and acidic residues" evidence="1">
    <location>
        <begin position="51"/>
        <end position="61"/>
    </location>
</feature>
<dbReference type="RefSeq" id="WP_227177786.1">
    <property type="nucleotide sequence ID" value="NZ_JAJBZT010000001.1"/>
</dbReference>
<dbReference type="Pfam" id="PF03646">
    <property type="entry name" value="FlaG"/>
    <property type="match status" value="1"/>
</dbReference>
<keyword evidence="2" id="KW-0966">Cell projection</keyword>
<keyword evidence="2" id="KW-0969">Cilium</keyword>